<protein>
    <recommendedName>
        <fullName evidence="6">Peptidase A2 domain-containing protein</fullName>
    </recommendedName>
</protein>
<dbReference type="Proteomes" id="UP001303046">
    <property type="component" value="Unassembled WGS sequence"/>
</dbReference>
<organism evidence="7 8">
    <name type="scientific">Necator americanus</name>
    <name type="common">Human hookworm</name>
    <dbReference type="NCBI Taxonomy" id="51031"/>
    <lineage>
        <taxon>Eukaryota</taxon>
        <taxon>Metazoa</taxon>
        <taxon>Ecdysozoa</taxon>
        <taxon>Nematoda</taxon>
        <taxon>Chromadorea</taxon>
        <taxon>Rhabditida</taxon>
        <taxon>Rhabditina</taxon>
        <taxon>Rhabditomorpha</taxon>
        <taxon>Strongyloidea</taxon>
        <taxon>Ancylostomatidae</taxon>
        <taxon>Bunostominae</taxon>
        <taxon>Necator</taxon>
    </lineage>
</organism>
<dbReference type="EMBL" id="JAVFWL010000006">
    <property type="protein sequence ID" value="KAK6761341.1"/>
    <property type="molecule type" value="Genomic_DNA"/>
</dbReference>
<evidence type="ECO:0000259" key="6">
    <source>
        <dbReference type="PROSITE" id="PS50175"/>
    </source>
</evidence>
<keyword evidence="5" id="KW-0378">Hydrolase</keyword>
<feature type="domain" description="Peptidase A2" evidence="6">
    <location>
        <begin position="54"/>
        <end position="72"/>
    </location>
</feature>
<evidence type="ECO:0000256" key="2">
    <source>
        <dbReference type="ARBA" id="ARBA00022695"/>
    </source>
</evidence>
<evidence type="ECO:0000313" key="8">
    <source>
        <dbReference type="Proteomes" id="UP001303046"/>
    </source>
</evidence>
<evidence type="ECO:0000256" key="4">
    <source>
        <dbReference type="ARBA" id="ARBA00022759"/>
    </source>
</evidence>
<keyword evidence="3" id="KW-0540">Nuclease</keyword>
<keyword evidence="1" id="KW-0808">Transferase</keyword>
<dbReference type="SUPFAM" id="SSF50630">
    <property type="entry name" value="Acid proteases"/>
    <property type="match status" value="1"/>
</dbReference>
<dbReference type="Gene3D" id="2.40.70.10">
    <property type="entry name" value="Acid Proteases"/>
    <property type="match status" value="1"/>
</dbReference>
<reference evidence="7 8" key="1">
    <citation type="submission" date="2023-08" db="EMBL/GenBank/DDBJ databases">
        <title>A Necator americanus chromosomal reference genome.</title>
        <authorList>
            <person name="Ilik V."/>
            <person name="Petrzelkova K.J."/>
            <person name="Pardy F."/>
            <person name="Fuh T."/>
            <person name="Niatou-Singa F.S."/>
            <person name="Gouil Q."/>
            <person name="Baker L."/>
            <person name="Ritchie M.E."/>
            <person name="Jex A.R."/>
            <person name="Gazzola D."/>
            <person name="Li H."/>
            <person name="Toshio Fujiwara R."/>
            <person name="Zhan B."/>
            <person name="Aroian R.V."/>
            <person name="Pafco B."/>
            <person name="Schwarz E.M."/>
        </authorList>
    </citation>
    <scope>NUCLEOTIDE SEQUENCE [LARGE SCALE GENOMIC DNA]</scope>
    <source>
        <strain evidence="7 8">Aroian</strain>
        <tissue evidence="7">Whole animal</tissue>
    </source>
</reference>
<dbReference type="InterPro" id="IPR001995">
    <property type="entry name" value="Peptidase_A2_cat"/>
</dbReference>
<dbReference type="PROSITE" id="PS50175">
    <property type="entry name" value="ASP_PROT_RETROV"/>
    <property type="match status" value="1"/>
</dbReference>
<dbReference type="PANTHER" id="PTHR37984">
    <property type="entry name" value="PROTEIN CBG26694"/>
    <property type="match status" value="1"/>
</dbReference>
<proteinExistence type="predicted"/>
<gene>
    <name evidence="7" type="primary">Necator_chrX.g22578</name>
    <name evidence="7" type="ORF">RB195_022415</name>
</gene>
<keyword evidence="2" id="KW-0548">Nucleotidyltransferase</keyword>
<keyword evidence="4" id="KW-0255">Endonuclease</keyword>
<evidence type="ECO:0000313" key="7">
    <source>
        <dbReference type="EMBL" id="KAK6761341.1"/>
    </source>
</evidence>
<comment type="caution">
    <text evidence="7">The sequence shown here is derived from an EMBL/GenBank/DDBJ whole genome shotgun (WGS) entry which is preliminary data.</text>
</comment>
<evidence type="ECO:0000256" key="3">
    <source>
        <dbReference type="ARBA" id="ARBA00022722"/>
    </source>
</evidence>
<evidence type="ECO:0000256" key="5">
    <source>
        <dbReference type="ARBA" id="ARBA00022801"/>
    </source>
</evidence>
<dbReference type="InterPro" id="IPR050951">
    <property type="entry name" value="Retrovirus_Pol_polyprotein"/>
</dbReference>
<keyword evidence="8" id="KW-1185">Reference proteome</keyword>
<dbReference type="InterPro" id="IPR021109">
    <property type="entry name" value="Peptidase_aspartic_dom_sf"/>
</dbReference>
<evidence type="ECO:0000256" key="1">
    <source>
        <dbReference type="ARBA" id="ARBA00022679"/>
    </source>
</evidence>
<name>A0ABR1EHG0_NECAM</name>
<dbReference type="PANTHER" id="PTHR37984:SF5">
    <property type="entry name" value="PROTEIN NYNRIN-LIKE"/>
    <property type="match status" value="1"/>
</dbReference>
<sequence length="181" mass="20035">MPRPQTLWTQARILQKFPGEKKRKSANSVIIASTHAGVVVTHIYHRVQIDGKTVRLRLDTGADVTLLSTADWTAIGRTKLQSPRLTLKSANNEPINVRRCCECNFIIDGHRGYGTCHVADMPSLKGLDWIAQNEPLFRNLTEGSICNISSRTLSILNSSLAAHLRKKFPAVFAPTLGCCTK</sequence>
<accession>A0ABR1EHG0</accession>
<dbReference type="Pfam" id="PF13650">
    <property type="entry name" value="Asp_protease_2"/>
    <property type="match status" value="1"/>
</dbReference>